<keyword evidence="8" id="KW-0256">Endoplasmic reticulum</keyword>
<accession>A0A0G1QXJ1</accession>
<dbReference type="GO" id="GO:0006487">
    <property type="term" value="P:protein N-linked glycosylation"/>
    <property type="evidence" value="ECO:0007669"/>
    <property type="project" value="TreeGrafter"/>
</dbReference>
<evidence type="ECO:0000256" key="7">
    <source>
        <dbReference type="ARBA" id="ARBA00022692"/>
    </source>
</evidence>
<evidence type="ECO:0000313" key="15">
    <source>
        <dbReference type="Proteomes" id="UP000034107"/>
    </source>
</evidence>
<dbReference type="InterPro" id="IPR029044">
    <property type="entry name" value="Nucleotide-diphossugar_trans"/>
</dbReference>
<keyword evidence="10" id="KW-1133">Transmembrane helix</keyword>
<dbReference type="EC" id="2.4.1.117" evidence="4"/>
<dbReference type="SUPFAM" id="SSF53448">
    <property type="entry name" value="Nucleotide-diphospho-sugar transferases"/>
    <property type="match status" value="1"/>
</dbReference>
<comment type="caution">
    <text evidence="14">The sequence shown here is derived from an EMBL/GenBank/DDBJ whole genome shotgun (WGS) entry which is preliminary data.</text>
</comment>
<evidence type="ECO:0000256" key="11">
    <source>
        <dbReference type="ARBA" id="ARBA00023136"/>
    </source>
</evidence>
<comment type="similarity">
    <text evidence="3">Belongs to the glycosyltransferase 2 family.</text>
</comment>
<protein>
    <recommendedName>
        <fullName evidence="4">dolichyl-phosphate beta-glucosyltransferase</fullName>
        <ecNumber evidence="4">2.4.1.117</ecNumber>
    </recommendedName>
</protein>
<evidence type="ECO:0000256" key="5">
    <source>
        <dbReference type="ARBA" id="ARBA00022676"/>
    </source>
</evidence>
<comment type="subcellular location">
    <subcellularLocation>
        <location evidence="1">Endoplasmic reticulum membrane</location>
        <topology evidence="1">Single-pass membrane protein</topology>
    </subcellularLocation>
</comment>
<dbReference type="GO" id="GO:0004581">
    <property type="term" value="F:dolichyl-phosphate beta-glucosyltransferase activity"/>
    <property type="evidence" value="ECO:0007669"/>
    <property type="project" value="UniProtKB-EC"/>
</dbReference>
<evidence type="ECO:0000256" key="8">
    <source>
        <dbReference type="ARBA" id="ARBA00022824"/>
    </source>
</evidence>
<gene>
    <name evidence="14" type="ORF">UX31_C0001G0066</name>
</gene>
<evidence type="ECO:0000256" key="4">
    <source>
        <dbReference type="ARBA" id="ARBA00012583"/>
    </source>
</evidence>
<keyword evidence="9" id="KW-0735">Signal-anchor</keyword>
<dbReference type="CDD" id="cd04188">
    <property type="entry name" value="DPG_synthase"/>
    <property type="match status" value="1"/>
</dbReference>
<dbReference type="Gene3D" id="3.90.550.10">
    <property type="entry name" value="Spore Coat Polysaccharide Biosynthesis Protein SpsA, Chain A"/>
    <property type="match status" value="1"/>
</dbReference>
<keyword evidence="6 14" id="KW-0808">Transferase</keyword>
<comment type="catalytic activity">
    <reaction evidence="12">
        <text>a di-trans,poly-cis-dolichyl phosphate + UDP-alpha-D-glucose = a di-trans,poly-cis-dolichyl beta-D-glucosyl phosphate + UDP</text>
        <dbReference type="Rhea" id="RHEA:15401"/>
        <dbReference type="Rhea" id="RHEA-COMP:19498"/>
        <dbReference type="Rhea" id="RHEA-COMP:19502"/>
        <dbReference type="ChEBI" id="CHEBI:57525"/>
        <dbReference type="ChEBI" id="CHEBI:57683"/>
        <dbReference type="ChEBI" id="CHEBI:58223"/>
        <dbReference type="ChEBI" id="CHEBI:58885"/>
        <dbReference type="EC" id="2.4.1.117"/>
    </reaction>
    <physiologicalReaction direction="left-to-right" evidence="12">
        <dbReference type="Rhea" id="RHEA:15402"/>
    </physiologicalReaction>
</comment>
<dbReference type="PANTHER" id="PTHR10859:SF91">
    <property type="entry name" value="DOLICHYL-PHOSPHATE BETA-GLUCOSYLTRANSFERASE"/>
    <property type="match status" value="1"/>
</dbReference>
<dbReference type="EMBL" id="LCLS01000001">
    <property type="protein sequence ID" value="KKU22548.1"/>
    <property type="molecule type" value="Genomic_DNA"/>
</dbReference>
<evidence type="ECO:0000256" key="3">
    <source>
        <dbReference type="ARBA" id="ARBA00006739"/>
    </source>
</evidence>
<keyword evidence="5" id="KW-0328">Glycosyltransferase</keyword>
<evidence type="ECO:0000256" key="6">
    <source>
        <dbReference type="ARBA" id="ARBA00022679"/>
    </source>
</evidence>
<sequence length="246" mass="27801">MELSVIIPAKNEEKNIRKTVESVFRYLKEHDISHEIIVVTNKSTDQTVEIVKALMPEIPTLKLLDYPDKGGKGFAVKEGMLKASGQYRLFMDADNATTIDHVSRMTPFLKSGFDVVIGSIRVPGYQVVAGSEPWYRVFLGRLAGIYTRVLLLPGILDSQRGFKILTAEAARDIFSISKITQFGFDMEMLALAREMGYKIKEIPVRWHNDPNTASHPRLASYFQVLLDTLRIKRDLIIGAYDKNHNG</sequence>
<dbReference type="Pfam" id="PF00535">
    <property type="entry name" value="Glycos_transf_2"/>
    <property type="match status" value="1"/>
</dbReference>
<evidence type="ECO:0000256" key="1">
    <source>
        <dbReference type="ARBA" id="ARBA00004389"/>
    </source>
</evidence>
<dbReference type="PANTHER" id="PTHR10859">
    <property type="entry name" value="GLYCOSYL TRANSFERASE"/>
    <property type="match status" value="1"/>
</dbReference>
<evidence type="ECO:0000313" key="14">
    <source>
        <dbReference type="EMBL" id="KKU22548.1"/>
    </source>
</evidence>
<keyword evidence="11" id="KW-0472">Membrane</keyword>
<evidence type="ECO:0000256" key="2">
    <source>
        <dbReference type="ARBA" id="ARBA00004922"/>
    </source>
</evidence>
<evidence type="ECO:0000256" key="10">
    <source>
        <dbReference type="ARBA" id="ARBA00022989"/>
    </source>
</evidence>
<evidence type="ECO:0000256" key="12">
    <source>
        <dbReference type="ARBA" id="ARBA00045097"/>
    </source>
</evidence>
<comment type="pathway">
    <text evidence="2">Protein modification; protein glycosylation.</text>
</comment>
<organism evidence="14 15">
    <name type="scientific">Candidatus Nomurabacteria bacterium GW2011_GWA1_46_11</name>
    <dbReference type="NCBI Taxonomy" id="1618732"/>
    <lineage>
        <taxon>Bacteria</taxon>
        <taxon>Candidatus Nomuraibacteriota</taxon>
    </lineage>
</organism>
<dbReference type="InterPro" id="IPR035518">
    <property type="entry name" value="DPG_synthase"/>
</dbReference>
<keyword evidence="7" id="KW-0812">Transmembrane</keyword>
<dbReference type="Proteomes" id="UP000034107">
    <property type="component" value="Unassembled WGS sequence"/>
</dbReference>
<dbReference type="AlphaFoldDB" id="A0A0G1QXJ1"/>
<evidence type="ECO:0000259" key="13">
    <source>
        <dbReference type="Pfam" id="PF00535"/>
    </source>
</evidence>
<dbReference type="InterPro" id="IPR001173">
    <property type="entry name" value="Glyco_trans_2-like"/>
</dbReference>
<evidence type="ECO:0000256" key="9">
    <source>
        <dbReference type="ARBA" id="ARBA00022968"/>
    </source>
</evidence>
<proteinExistence type="inferred from homology"/>
<feature type="domain" description="Glycosyltransferase 2-like" evidence="13">
    <location>
        <begin position="4"/>
        <end position="170"/>
    </location>
</feature>
<reference evidence="14 15" key="1">
    <citation type="journal article" date="2015" name="Nature">
        <title>rRNA introns, odd ribosomes, and small enigmatic genomes across a large radiation of phyla.</title>
        <authorList>
            <person name="Brown C.T."/>
            <person name="Hug L.A."/>
            <person name="Thomas B.C."/>
            <person name="Sharon I."/>
            <person name="Castelle C.J."/>
            <person name="Singh A."/>
            <person name="Wilkins M.J."/>
            <person name="Williams K.H."/>
            <person name="Banfield J.F."/>
        </authorList>
    </citation>
    <scope>NUCLEOTIDE SEQUENCE [LARGE SCALE GENOMIC DNA]</scope>
</reference>
<name>A0A0G1QXJ1_9BACT</name>